<dbReference type="EMBL" id="PPUQ01000018">
    <property type="protein sequence ID" value="RDC36150.1"/>
    <property type="molecule type" value="Genomic_DNA"/>
</dbReference>
<evidence type="ECO:0000256" key="2">
    <source>
        <dbReference type="ARBA" id="ARBA00022649"/>
    </source>
</evidence>
<dbReference type="Proteomes" id="UP000436429">
    <property type="component" value="Unassembled WGS sequence"/>
</dbReference>
<evidence type="ECO:0000256" key="7">
    <source>
        <dbReference type="ARBA" id="ARBA00023016"/>
    </source>
</evidence>
<comment type="caution">
    <text evidence="9">The sequence shown here is derived from an EMBL/GenBank/DDBJ whole genome shotgun (WGS) entry which is preliminary data.</text>
</comment>
<dbReference type="EMBL" id="WPOM01000019">
    <property type="protein sequence ID" value="MVN33549.1"/>
    <property type="molecule type" value="Genomic_DNA"/>
</dbReference>
<dbReference type="GeneID" id="69511632"/>
<dbReference type="InterPro" id="IPR012933">
    <property type="entry name" value="HicA_mRNA_interferase"/>
</dbReference>
<evidence type="ECO:0000256" key="1">
    <source>
        <dbReference type="ARBA" id="ARBA00006620"/>
    </source>
</evidence>
<accession>A0A369N313</accession>
<keyword evidence="5" id="KW-0378">Hydrolase</keyword>
<evidence type="ECO:0000256" key="3">
    <source>
        <dbReference type="ARBA" id="ARBA00022722"/>
    </source>
</evidence>
<evidence type="ECO:0000313" key="11">
    <source>
        <dbReference type="Proteomes" id="UP000253857"/>
    </source>
</evidence>
<dbReference type="Proteomes" id="UP000253915">
    <property type="component" value="Unassembled WGS sequence"/>
</dbReference>
<dbReference type="AlphaFoldDB" id="A0A369N313"/>
<reference evidence="8 13" key="2">
    <citation type="submission" date="2019-11" db="EMBL/GenBank/DDBJ databases">
        <title>Whole genome shotgun sequencing (WGS) data from Adlercreutzia equolifaciens ResAG-91, Eggerthella lenta MRI-F36, MRI-F37, MRI-F40, ResAG-49, ResAG-88, ResAG-121, ResAG-145, and Gordonibacter sp. ResAG-5, ResAG-26, ResAG-43, ResAG-50, ResAG-59.</title>
        <authorList>
            <person name="Stoll D.A."/>
            <person name="Danylec N."/>
            <person name="Franz C.M.A.P."/>
            <person name="Huch M."/>
        </authorList>
    </citation>
    <scope>NUCLEOTIDE SEQUENCE [LARGE SCALE GENOMIC DNA]</scope>
    <source>
        <strain evidence="8 13">ResAG-88</strain>
    </source>
</reference>
<dbReference type="Proteomes" id="UP000253857">
    <property type="component" value="Unassembled WGS sequence"/>
</dbReference>
<comment type="similarity">
    <text evidence="1">Belongs to the HicA mRNA interferase family.</text>
</comment>
<keyword evidence="6" id="KW-0694">RNA-binding</keyword>
<dbReference type="Pfam" id="PF07927">
    <property type="entry name" value="HicA_toxin"/>
    <property type="match status" value="1"/>
</dbReference>
<evidence type="ECO:0000256" key="5">
    <source>
        <dbReference type="ARBA" id="ARBA00022801"/>
    </source>
</evidence>
<sequence>MVKRREVVRFFRQNGFKNEGGTNHDKFRHPDGRRTVIERHSEISNQQFEVMKKQAGLK</sequence>
<organism evidence="9 11">
    <name type="scientific">Eggerthella lenta</name>
    <name type="common">Eubacterium lentum</name>
    <dbReference type="NCBI Taxonomy" id="84112"/>
    <lineage>
        <taxon>Bacteria</taxon>
        <taxon>Bacillati</taxon>
        <taxon>Actinomycetota</taxon>
        <taxon>Coriobacteriia</taxon>
        <taxon>Eggerthellales</taxon>
        <taxon>Eggerthellaceae</taxon>
        <taxon>Eggerthella</taxon>
    </lineage>
</organism>
<dbReference type="RefSeq" id="WP_009607852.1">
    <property type="nucleotide sequence ID" value="NZ_BQNE01000002.1"/>
</dbReference>
<evidence type="ECO:0000313" key="9">
    <source>
        <dbReference type="EMBL" id="RDB84030.1"/>
    </source>
</evidence>
<keyword evidence="3" id="KW-0540">Nuclease</keyword>
<evidence type="ECO:0000313" key="10">
    <source>
        <dbReference type="EMBL" id="RDC36150.1"/>
    </source>
</evidence>
<reference evidence="11 12" key="1">
    <citation type="journal article" date="2018" name="Elife">
        <title>Discovery and characterization of a prevalent human gut bacterial enzyme sufficient for the inactivation of a family of plant toxins.</title>
        <authorList>
            <person name="Koppel N."/>
            <person name="Bisanz J.E."/>
            <person name="Pandelia M.E."/>
            <person name="Turnbaugh P.J."/>
            <person name="Balskus E.P."/>
        </authorList>
    </citation>
    <scope>NUCLEOTIDE SEQUENCE [LARGE SCALE GENOMIC DNA]</scope>
    <source>
        <strain evidence="10 12">16A</strain>
        <strain evidence="9 11">FAA1-1-60AUCSF</strain>
    </source>
</reference>
<keyword evidence="4" id="KW-0255">Endonuclease</keyword>
<keyword evidence="7" id="KW-0346">Stress response</keyword>
<proteinExistence type="inferred from homology"/>
<dbReference type="GO" id="GO:0003729">
    <property type="term" value="F:mRNA binding"/>
    <property type="evidence" value="ECO:0007669"/>
    <property type="project" value="InterPro"/>
</dbReference>
<dbReference type="Gene3D" id="3.30.920.30">
    <property type="entry name" value="Hypothetical protein"/>
    <property type="match status" value="1"/>
</dbReference>
<name>A0A369N313_EGGLN</name>
<dbReference type="EMBL" id="PPTY01000019">
    <property type="protein sequence ID" value="RDB84030.1"/>
    <property type="molecule type" value="Genomic_DNA"/>
</dbReference>
<keyword evidence="2" id="KW-1277">Toxin-antitoxin system</keyword>
<dbReference type="SUPFAM" id="SSF54786">
    <property type="entry name" value="YcfA/nrd intein domain"/>
    <property type="match status" value="1"/>
</dbReference>
<evidence type="ECO:0000313" key="12">
    <source>
        <dbReference type="Proteomes" id="UP000253915"/>
    </source>
</evidence>
<dbReference type="GO" id="GO:0016787">
    <property type="term" value="F:hydrolase activity"/>
    <property type="evidence" value="ECO:0007669"/>
    <property type="project" value="UniProtKB-KW"/>
</dbReference>
<dbReference type="GO" id="GO:0004519">
    <property type="term" value="F:endonuclease activity"/>
    <property type="evidence" value="ECO:0007669"/>
    <property type="project" value="UniProtKB-KW"/>
</dbReference>
<protein>
    <submittedName>
        <fullName evidence="8">Addiction module toxin, HicA family</fullName>
    </submittedName>
    <submittedName>
        <fullName evidence="9">Type II toxin-antitoxin system HicA family toxin</fullName>
    </submittedName>
</protein>
<evidence type="ECO:0000256" key="6">
    <source>
        <dbReference type="ARBA" id="ARBA00022884"/>
    </source>
</evidence>
<evidence type="ECO:0000313" key="13">
    <source>
        <dbReference type="Proteomes" id="UP000436429"/>
    </source>
</evidence>
<dbReference type="InterPro" id="IPR038570">
    <property type="entry name" value="HicA_sf"/>
</dbReference>
<evidence type="ECO:0000256" key="4">
    <source>
        <dbReference type="ARBA" id="ARBA00022759"/>
    </source>
</evidence>
<evidence type="ECO:0000313" key="8">
    <source>
        <dbReference type="EMBL" id="MVN33549.1"/>
    </source>
</evidence>
<gene>
    <name evidence="10" type="ORF">C1853_11805</name>
    <name evidence="9" type="ORF">C1871_10475</name>
    <name evidence="8" type="ORF">GO726_10290</name>
</gene>